<dbReference type="EMBL" id="CP138591">
    <property type="protein sequence ID" value="WPH04096.1"/>
    <property type="molecule type" value="Genomic_DNA"/>
</dbReference>
<evidence type="ECO:0000256" key="1">
    <source>
        <dbReference type="SAM" id="MobiDB-lite"/>
    </source>
</evidence>
<keyword evidence="4" id="KW-1185">Reference proteome</keyword>
<feature type="chain" id="PRO_5042955661" description="Lytic polysaccharide monooxygenase" evidence="2">
    <location>
        <begin position="20"/>
        <end position="770"/>
    </location>
</feature>
<proteinExistence type="predicted"/>
<dbReference type="Proteomes" id="UP001303373">
    <property type="component" value="Chromosome 12"/>
</dbReference>
<reference evidence="3 4" key="1">
    <citation type="submission" date="2023-11" db="EMBL/GenBank/DDBJ databases">
        <title>An acidophilic fungus is an integral part of prey digestion in a carnivorous sundew plant.</title>
        <authorList>
            <person name="Tsai I.J."/>
        </authorList>
    </citation>
    <scope>NUCLEOTIDE SEQUENCE [LARGE SCALE GENOMIC DNA]</scope>
    <source>
        <strain evidence="3">169a</strain>
    </source>
</reference>
<evidence type="ECO:0000313" key="3">
    <source>
        <dbReference type="EMBL" id="WPH04096.1"/>
    </source>
</evidence>
<evidence type="ECO:0000256" key="2">
    <source>
        <dbReference type="SAM" id="SignalP"/>
    </source>
</evidence>
<dbReference type="PANTHER" id="PTHR36182">
    <property type="entry name" value="PROTEIN, PUTATIVE (AFU_ORTHOLOGUE AFUA_6G10930)-RELATED"/>
    <property type="match status" value="1"/>
</dbReference>
<feature type="region of interest" description="Disordered" evidence="1">
    <location>
        <begin position="229"/>
        <end position="292"/>
    </location>
</feature>
<feature type="region of interest" description="Disordered" evidence="1">
    <location>
        <begin position="715"/>
        <end position="749"/>
    </location>
</feature>
<dbReference type="PANTHER" id="PTHR36182:SF1">
    <property type="entry name" value="PROTEIN, PUTATIVE (AFU_ORTHOLOGUE AFUA_6G10930)-RELATED"/>
    <property type="match status" value="1"/>
</dbReference>
<protein>
    <recommendedName>
        <fullName evidence="5">Lytic polysaccharide monooxygenase</fullName>
    </recommendedName>
</protein>
<accession>A0AAQ3RBW8</accession>
<dbReference type="Gene3D" id="2.70.50.70">
    <property type="match status" value="1"/>
</dbReference>
<organism evidence="3 4">
    <name type="scientific">Acrodontium crateriforme</name>
    <dbReference type="NCBI Taxonomy" id="150365"/>
    <lineage>
        <taxon>Eukaryota</taxon>
        <taxon>Fungi</taxon>
        <taxon>Dikarya</taxon>
        <taxon>Ascomycota</taxon>
        <taxon>Pezizomycotina</taxon>
        <taxon>Dothideomycetes</taxon>
        <taxon>Dothideomycetidae</taxon>
        <taxon>Mycosphaerellales</taxon>
        <taxon>Teratosphaeriaceae</taxon>
        <taxon>Acrodontium</taxon>
    </lineage>
</organism>
<feature type="compositionally biased region" description="Low complexity" evidence="1">
    <location>
        <begin position="255"/>
        <end position="292"/>
    </location>
</feature>
<name>A0AAQ3RBW8_9PEZI</name>
<dbReference type="AlphaFoldDB" id="A0AAQ3RBW8"/>
<evidence type="ECO:0008006" key="5">
    <source>
        <dbReference type="Google" id="ProtNLM"/>
    </source>
</evidence>
<gene>
    <name evidence="3" type="ORF">R9X50_00698100</name>
</gene>
<keyword evidence="2" id="KW-0732">Signal</keyword>
<evidence type="ECO:0000313" key="4">
    <source>
        <dbReference type="Proteomes" id="UP001303373"/>
    </source>
</evidence>
<sequence>MVTTMALYNFLLLVPSAVAHMELSWPYPLHSKFDPVNHGSDQIDWSMTSPLAADGSDFPCKGYQNGPLRTTAMYTPGQQYNISLAGSVPHMGGSCQISLSYDNGATFRVIKSMIGGCPLTHDYDFTIPSFAPPGAALLAWTWQNSVGNREFYMNCAAVQVENAPPSSASRRRQSKRRGNSFNTFEDLPFIWKANMPSVTPCTTSEWEEPVYPQPGPDVQYGAGLTKESVATSGNCDDSEPYGRTYHPLKRSLSNDTAASPASDVASPVSDSSDTSKLSAPADAAITPAPTTKEDGLLGSVVSLLGLGNGIGFSHRITHTSYTMSDGGAADSAAEAATLSEISSIMSELAPLLTIFARDKDATMTTTVTQQVTVPAMPTAATGGALDGLLGNVLTGIVKKNAPIQTGTAVINTAEKNTGDPLVEGLLSPVLGSGLASMVFEGESTAAFMSGASPTGNGNGIVAPAGLGGLLARDAAPHPAVPFDIPGVMTFDNTMTQIPAVISPLVPLLGLASKVLRDAAPTPAPGLNINPSMGQNDILQGALEDLGIQTILPEIPIRRRATAASPAATPTSGLNLDSLLDSAMAIIKRDSTAAETSSGLDLDSILEPVMAIIKRDSTATPASSVTSGLNLDSILEPVMAIIKRDTMATPSSTATSGLNLDSILEPVMAIIKRDSTATPASTVTSGLNLDSILEPVMAIIKRDIAASTKPAAASTMQKQVRSAAKTASIPQNEAVSSPEDEASTSASTTTVTVDFPSTTTTVIKSRCVQAC</sequence>
<feature type="signal peptide" evidence="2">
    <location>
        <begin position="1"/>
        <end position="19"/>
    </location>
</feature>